<proteinExistence type="predicted"/>
<dbReference type="InterPro" id="IPR029044">
    <property type="entry name" value="Nucleotide-diphossugar_trans"/>
</dbReference>
<dbReference type="SUPFAM" id="SSF53448">
    <property type="entry name" value="Nucleotide-diphospho-sugar transferases"/>
    <property type="match status" value="1"/>
</dbReference>
<evidence type="ECO:0000313" key="1">
    <source>
        <dbReference type="EMBL" id="KUH58194.1"/>
    </source>
</evidence>
<dbReference type="Proteomes" id="UP000054078">
    <property type="component" value="Unassembled WGS sequence"/>
</dbReference>
<keyword evidence="2" id="KW-1185">Reference proteome</keyword>
<dbReference type="EMBL" id="LOJF01000010">
    <property type="protein sequence ID" value="KUH58194.1"/>
    <property type="molecule type" value="Genomic_DNA"/>
</dbReference>
<organism evidence="1 2">
    <name type="scientific">Tractidigestivibacter scatoligenes</name>
    <name type="common">Olsenella scatoligenes</name>
    <dbReference type="NCBI Taxonomy" id="1299998"/>
    <lineage>
        <taxon>Bacteria</taxon>
        <taxon>Bacillati</taxon>
        <taxon>Actinomycetota</taxon>
        <taxon>Coriobacteriia</taxon>
        <taxon>Coriobacteriales</taxon>
        <taxon>Atopobiaceae</taxon>
        <taxon>Tractidigestivibacter</taxon>
    </lineage>
</organism>
<name>A0A117J431_TRASO</name>
<gene>
    <name evidence="1" type="ORF">AUL39_08255</name>
</gene>
<accession>A0A117J431</accession>
<dbReference type="AlphaFoldDB" id="A0A117J431"/>
<comment type="caution">
    <text evidence="1">The sequence shown here is derived from an EMBL/GenBank/DDBJ whole genome shotgun (WGS) entry which is preliminary data.</text>
</comment>
<protein>
    <submittedName>
        <fullName evidence="1">Uncharacterized protein</fullName>
    </submittedName>
</protein>
<reference evidence="1 2" key="1">
    <citation type="submission" date="2015-12" db="EMBL/GenBank/DDBJ databases">
        <title>Draft Genome Sequence of Olsenella scatoligenes SK9K4T; a Producer of 3-Methylindole- (skatole) and 4-Methylphenol- (p-cresol) Isolated from Pig Feces.</title>
        <authorList>
            <person name="Li X."/>
            <person name="Borg B."/>
            <person name="Canibe N."/>
        </authorList>
    </citation>
    <scope>NUCLEOTIDE SEQUENCE [LARGE SCALE GENOMIC DNA]</scope>
    <source>
        <strain evidence="1 2">SK9K4</strain>
    </source>
</reference>
<evidence type="ECO:0000313" key="2">
    <source>
        <dbReference type="Proteomes" id="UP000054078"/>
    </source>
</evidence>
<dbReference type="STRING" id="1299998.AUL39_08255"/>
<sequence>MLSEVLPYMIWDKRQPFCRGIFNPAAWNKIYKRSILLSHYCTDERIRMGEDNAYIFECLYYSNSLCILDDVLYNYYQENAKSITSSYDAGRFRNNRLLVDYLVARLGGKEAWLDDELNAFKAYWLFMAIFHEARAGSGFRSGCKHIKREIEANRSADDIDCSRLPKAAALYLGLIRSGFFSLALGAAKLAVKIKG</sequence>